<sequence length="116" mass="12508">MMLLKYTFLALSAIIPAANAYTGRASWDSLGTTPCPQTCGTPTDFRVALPVTLFPNGEKCCSQVLVQYQGKRVAVTFTDLFLAGANSFNISLSHQAFAELAPLEVGTISPVSWNFE</sequence>
<dbReference type="Proteomes" id="UP001063166">
    <property type="component" value="Unassembled WGS sequence"/>
</dbReference>
<feature type="signal peptide" evidence="1">
    <location>
        <begin position="1"/>
        <end position="20"/>
    </location>
</feature>
<dbReference type="InterPro" id="IPR036908">
    <property type="entry name" value="RlpA-like_sf"/>
</dbReference>
<dbReference type="Gene3D" id="2.40.40.10">
    <property type="entry name" value="RlpA-like domain"/>
    <property type="match status" value="1"/>
</dbReference>
<reference evidence="2" key="1">
    <citation type="submission" date="2022-07" db="EMBL/GenBank/DDBJ databases">
        <title>The genome of Lyophyllum shimeji provides insight into the initial evolution of ectomycorrhizal fungal genome.</title>
        <authorList>
            <person name="Kobayashi Y."/>
            <person name="Shibata T."/>
            <person name="Hirakawa H."/>
            <person name="Shigenobu S."/>
            <person name="Nishiyama T."/>
            <person name="Yamada A."/>
            <person name="Hasebe M."/>
            <person name="Kawaguchi M."/>
        </authorList>
    </citation>
    <scope>NUCLEOTIDE SEQUENCE</scope>
    <source>
        <strain evidence="2">AT787</strain>
    </source>
</reference>
<comment type="caution">
    <text evidence="2">The sequence shown here is derived from an EMBL/GenBank/DDBJ whole genome shotgun (WGS) entry which is preliminary data.</text>
</comment>
<evidence type="ECO:0000313" key="2">
    <source>
        <dbReference type="EMBL" id="GLB40864.1"/>
    </source>
</evidence>
<dbReference type="OrthoDB" id="2886481at2759"/>
<name>A0A9P3PSP2_LYOSH</name>
<gene>
    <name evidence="2" type="ORF">LshimejAT787_0900790</name>
</gene>
<proteinExistence type="predicted"/>
<evidence type="ECO:0000313" key="3">
    <source>
        <dbReference type="Proteomes" id="UP001063166"/>
    </source>
</evidence>
<organism evidence="2 3">
    <name type="scientific">Lyophyllum shimeji</name>
    <name type="common">Hon-shimeji</name>
    <name type="synonym">Tricholoma shimeji</name>
    <dbReference type="NCBI Taxonomy" id="47721"/>
    <lineage>
        <taxon>Eukaryota</taxon>
        <taxon>Fungi</taxon>
        <taxon>Dikarya</taxon>
        <taxon>Basidiomycota</taxon>
        <taxon>Agaricomycotina</taxon>
        <taxon>Agaricomycetes</taxon>
        <taxon>Agaricomycetidae</taxon>
        <taxon>Agaricales</taxon>
        <taxon>Tricholomatineae</taxon>
        <taxon>Lyophyllaceae</taxon>
        <taxon>Lyophyllum</taxon>
    </lineage>
</organism>
<dbReference type="EMBL" id="BRPK01000009">
    <property type="protein sequence ID" value="GLB40864.1"/>
    <property type="molecule type" value="Genomic_DNA"/>
</dbReference>
<keyword evidence="1" id="KW-0732">Signal</keyword>
<keyword evidence="3" id="KW-1185">Reference proteome</keyword>
<evidence type="ECO:0000256" key="1">
    <source>
        <dbReference type="SAM" id="SignalP"/>
    </source>
</evidence>
<dbReference type="SUPFAM" id="SSF50685">
    <property type="entry name" value="Barwin-like endoglucanases"/>
    <property type="match status" value="1"/>
</dbReference>
<dbReference type="CDD" id="cd22191">
    <property type="entry name" value="DPBB_RlpA_EXP_N-like"/>
    <property type="match status" value="1"/>
</dbReference>
<protein>
    <submittedName>
        <fullName evidence="2">Uncharacterized protein</fullName>
    </submittedName>
</protein>
<feature type="chain" id="PRO_5040402414" evidence="1">
    <location>
        <begin position="21"/>
        <end position="116"/>
    </location>
</feature>
<dbReference type="AlphaFoldDB" id="A0A9P3PSP2"/>
<accession>A0A9P3PSP2</accession>